<organism evidence="4 5">
    <name type="scientific">Salibacter halophilus</name>
    <dbReference type="NCBI Taxonomy" id="1803916"/>
    <lineage>
        <taxon>Bacteria</taxon>
        <taxon>Pseudomonadati</taxon>
        <taxon>Bacteroidota</taxon>
        <taxon>Flavobacteriia</taxon>
        <taxon>Flavobacteriales</taxon>
        <taxon>Salibacteraceae</taxon>
        <taxon>Salibacter</taxon>
    </lineage>
</organism>
<keyword evidence="2" id="KW-0676">Redox-active center</keyword>
<protein>
    <submittedName>
        <fullName evidence="4">DUF255 domain-containing protein</fullName>
    </submittedName>
</protein>
<evidence type="ECO:0000256" key="2">
    <source>
        <dbReference type="ARBA" id="ARBA00023284"/>
    </source>
</evidence>
<dbReference type="PROSITE" id="PS00194">
    <property type="entry name" value="THIOREDOXIN_1"/>
    <property type="match status" value="1"/>
</dbReference>
<dbReference type="AlphaFoldDB" id="A0A6N6M4S6"/>
<dbReference type="Gene3D" id="3.40.30.10">
    <property type="entry name" value="Glutaredoxin"/>
    <property type="match status" value="1"/>
</dbReference>
<dbReference type="InterPro" id="IPR004879">
    <property type="entry name" value="Ssp411-like_TRX"/>
</dbReference>
<dbReference type="InterPro" id="IPR017937">
    <property type="entry name" value="Thioredoxin_CS"/>
</dbReference>
<dbReference type="SUPFAM" id="SSF52833">
    <property type="entry name" value="Thioredoxin-like"/>
    <property type="match status" value="1"/>
</dbReference>
<dbReference type="EMBL" id="WACR01000005">
    <property type="protein sequence ID" value="KAB1064365.1"/>
    <property type="molecule type" value="Genomic_DNA"/>
</dbReference>
<evidence type="ECO:0000256" key="1">
    <source>
        <dbReference type="ARBA" id="ARBA00022729"/>
    </source>
</evidence>
<dbReference type="InterPro" id="IPR036249">
    <property type="entry name" value="Thioredoxin-like_sf"/>
</dbReference>
<evidence type="ECO:0000313" key="4">
    <source>
        <dbReference type="EMBL" id="KAB1064365.1"/>
    </source>
</evidence>
<evidence type="ECO:0000259" key="3">
    <source>
        <dbReference type="Pfam" id="PF03190"/>
    </source>
</evidence>
<dbReference type="Proteomes" id="UP000435357">
    <property type="component" value="Unassembled WGS sequence"/>
</dbReference>
<dbReference type="OrthoDB" id="9811036at2"/>
<proteinExistence type="predicted"/>
<name>A0A6N6M4S6_9FLAO</name>
<accession>A0A6N6M4S6</accession>
<keyword evidence="5" id="KW-1185">Reference proteome</keyword>
<feature type="domain" description="Spermatogenesis-associated protein 20-like TRX" evidence="3">
    <location>
        <begin position="22"/>
        <end position="86"/>
    </location>
</feature>
<dbReference type="Pfam" id="PF03190">
    <property type="entry name" value="Thioredox_DsbH"/>
    <property type="match status" value="1"/>
</dbReference>
<reference evidence="4 5" key="1">
    <citation type="submission" date="2019-09" db="EMBL/GenBank/DDBJ databases">
        <title>Genomes of Cryomorphaceae.</title>
        <authorList>
            <person name="Bowman J.P."/>
        </authorList>
    </citation>
    <scope>NUCLEOTIDE SEQUENCE [LARGE SCALE GENOMIC DNA]</scope>
    <source>
        <strain evidence="4 5">KCTC 52047</strain>
    </source>
</reference>
<evidence type="ECO:0000313" key="5">
    <source>
        <dbReference type="Proteomes" id="UP000435357"/>
    </source>
</evidence>
<comment type="caution">
    <text evidence="4">The sequence shown here is derived from an EMBL/GenBank/DDBJ whole genome shotgun (WGS) entry which is preliminary data.</text>
</comment>
<gene>
    <name evidence="4" type="ORF">F3059_06590</name>
</gene>
<keyword evidence="1" id="KW-0732">Signal</keyword>
<dbReference type="RefSeq" id="WP_151167459.1">
    <property type="nucleotide sequence ID" value="NZ_WACR01000005.1"/>
</dbReference>
<sequence>MNKALTTLTTLLFFTVFGFGQSQINWLTWEEASKKMEEEPKKIFIDLYTDWCGWCKKMDQTTFKDPEIIKAMNENFYAVKFDAERKDTVIFDGYTFVNPKPNGKRSTHMFAASLLNNQLSYPSFVVLDKNFNRLHIIKGYKRVDPMKGLLYFFGTDQHRSYQNYVVQQIQQRQQQAQQQAQQEQKGETEAE</sequence>
<dbReference type="PANTHER" id="PTHR15337">
    <property type="entry name" value="ANTERIOR GRADIENT PROTEIN-RELATED"/>
    <property type="match status" value="1"/>
</dbReference>
<dbReference type="PANTHER" id="PTHR15337:SF11">
    <property type="entry name" value="THIOREDOXIN DOMAIN-CONTAINING PROTEIN"/>
    <property type="match status" value="1"/>
</dbReference>
<dbReference type="InterPro" id="IPR051099">
    <property type="entry name" value="AGR/TXD"/>
</dbReference>